<dbReference type="Pfam" id="PF07587">
    <property type="entry name" value="PSD1"/>
    <property type="match status" value="1"/>
</dbReference>
<dbReference type="InterPro" id="IPR011444">
    <property type="entry name" value="DUF1549"/>
</dbReference>
<feature type="transmembrane region" description="Helical" evidence="5">
    <location>
        <begin position="117"/>
        <end position="138"/>
    </location>
</feature>
<name>A0ABS1L1S4_9BACT</name>
<evidence type="ECO:0000256" key="5">
    <source>
        <dbReference type="SAM" id="Phobius"/>
    </source>
</evidence>
<keyword evidence="5" id="KW-1133">Transmembrane helix</keyword>
<accession>A0ABS1L1S4</accession>
<dbReference type="PANTHER" id="PTHR35889">
    <property type="entry name" value="CYCLOINULO-OLIGOSACCHARIDE FRUCTANOTRANSFERASE-RELATED"/>
    <property type="match status" value="1"/>
</dbReference>
<dbReference type="PROSITE" id="PS51007">
    <property type="entry name" value="CYTC"/>
    <property type="match status" value="1"/>
</dbReference>
<evidence type="ECO:0000259" key="6">
    <source>
        <dbReference type="PROSITE" id="PS51007"/>
    </source>
</evidence>
<evidence type="ECO:0000313" key="8">
    <source>
        <dbReference type="Proteomes" id="UP000613030"/>
    </source>
</evidence>
<dbReference type="InterPro" id="IPR019251">
    <property type="entry name" value="DUF2231_TM"/>
</dbReference>
<comment type="caution">
    <text evidence="7">The sequence shown here is derived from an EMBL/GenBank/DDBJ whole genome shotgun (WGS) entry which is preliminary data.</text>
</comment>
<evidence type="ECO:0000256" key="2">
    <source>
        <dbReference type="ARBA" id="ARBA00022723"/>
    </source>
</evidence>
<dbReference type="Proteomes" id="UP000613030">
    <property type="component" value="Unassembled WGS sequence"/>
</dbReference>
<feature type="transmembrane region" description="Helical" evidence="5">
    <location>
        <begin position="20"/>
        <end position="39"/>
    </location>
</feature>
<keyword evidence="1 4" id="KW-0349">Heme</keyword>
<evidence type="ECO:0000256" key="3">
    <source>
        <dbReference type="ARBA" id="ARBA00023004"/>
    </source>
</evidence>
<feature type="transmembrane region" description="Helical" evidence="5">
    <location>
        <begin position="51"/>
        <end position="73"/>
    </location>
</feature>
<dbReference type="EMBL" id="JAERRB010000018">
    <property type="protein sequence ID" value="MBL0745664.1"/>
    <property type="molecule type" value="Genomic_DNA"/>
</dbReference>
<organism evidence="7 8">
    <name type="scientific">Chryseolinea lacunae</name>
    <dbReference type="NCBI Taxonomy" id="2801331"/>
    <lineage>
        <taxon>Bacteria</taxon>
        <taxon>Pseudomonadati</taxon>
        <taxon>Bacteroidota</taxon>
        <taxon>Cytophagia</taxon>
        <taxon>Cytophagales</taxon>
        <taxon>Fulvivirgaceae</taxon>
        <taxon>Chryseolinea</taxon>
    </lineage>
</organism>
<dbReference type="SUPFAM" id="SSF46626">
    <property type="entry name" value="Cytochrome c"/>
    <property type="match status" value="1"/>
</dbReference>
<reference evidence="7 8" key="1">
    <citation type="submission" date="2021-01" db="EMBL/GenBank/DDBJ databases">
        <title>Chryseolinea sp. Jin1 Genome sequencing and assembly.</title>
        <authorList>
            <person name="Kim I."/>
        </authorList>
    </citation>
    <scope>NUCLEOTIDE SEQUENCE [LARGE SCALE GENOMIC DNA]</scope>
    <source>
        <strain evidence="7 8">Jin1</strain>
    </source>
</reference>
<feature type="transmembrane region" description="Helical" evidence="5">
    <location>
        <begin position="85"/>
        <end position="105"/>
    </location>
</feature>
<dbReference type="RefSeq" id="WP_202016212.1">
    <property type="nucleotide sequence ID" value="NZ_JAERRB010000018.1"/>
</dbReference>
<evidence type="ECO:0000256" key="1">
    <source>
        <dbReference type="ARBA" id="ARBA00022617"/>
    </source>
</evidence>
<keyword evidence="5" id="KW-0812">Transmembrane</keyword>
<keyword evidence="3 4" id="KW-0408">Iron</keyword>
<dbReference type="InterPro" id="IPR022655">
    <property type="entry name" value="DUF1553"/>
</dbReference>
<dbReference type="InterPro" id="IPR011429">
    <property type="entry name" value="Cyt_c_Planctomycete-type"/>
</dbReference>
<dbReference type="Pfam" id="PF07635">
    <property type="entry name" value="PSCyt1"/>
    <property type="match status" value="1"/>
</dbReference>
<evidence type="ECO:0000256" key="4">
    <source>
        <dbReference type="PROSITE-ProRule" id="PRU00433"/>
    </source>
</evidence>
<dbReference type="InterPro" id="IPR009056">
    <property type="entry name" value="Cyt_c-like_dom"/>
</dbReference>
<gene>
    <name evidence="7" type="ORF">JI741_30810</name>
</gene>
<dbReference type="Pfam" id="PF09990">
    <property type="entry name" value="DUF2231"/>
    <property type="match status" value="1"/>
</dbReference>
<dbReference type="PANTHER" id="PTHR35889:SF3">
    <property type="entry name" value="F-BOX DOMAIN-CONTAINING PROTEIN"/>
    <property type="match status" value="1"/>
</dbReference>
<protein>
    <submittedName>
        <fullName evidence="7">DUF1549 domain-containing protein</fullName>
    </submittedName>
</protein>
<sequence length="792" mass="88147">MLSGVFGFWMWQFLGRLHPLMVHFPVALLVVALVLEAIAFRKKNDVLRPGIQVVLAVGAASAVLAVMFGLLLIANDDYSGDVLNAHLWFGVATAALSVVTLWFHTKIFKHQKINFLKLYRAGLLLTVIGVTVAGHLGASLTHGADFLTEVLPQADDESGPETESPASMALIKAGGDHTFTEKELDLLSLEVRTIFAHNCYKCHSADKIKGELRLDKKEFVMKGGESGPVIDLKDPDNSELVRRISLPRSDEDVMPSKGKSLSKDEIAIIKLWISKGAHWPDNAGEIKLFPMAALAPRTPALPPARPGDNNAVDRFVGAYFDKNKIEWPTLIDDKLYIRRVYLDIVGLLPPPETIDAFVANKNPDKRNQLVKELLGMNDAYAQHWLTFWNDALRNDYTGTGYITGGRFGITDWLYESLRDNKPYDAFVRELISPGKRSEGFIRGIQWRGTINASQRVEMQAAQNVSQVLLGLNLKCASCHDSFVSDWKLKDAYAFASIFSDTTLEINRCDKPTGKMAGTKILFEELGTIDSTVSVEEKLKQLSVFLTSPKNGRLYRTLVNRMWAQLMGRGIIEPVDLMDNKPWSQDLLDWLASDFVENNHDIKTLIYTIVTSRTYQLPSVALDDENKINSESFAFGGPLLRRLSAEQFADAVSTVVYPLYPDSTRQYVPAVPASSFARSSLVKNDNLLTALGRPNRENVTTKRSSQANLLQAMELTNGAMFNTVLARGARQWQVKYATSDQLVHEVYRKALGRNPAEAERKAAVAILGPKPEANGVEDLLWSVLLLPEFQLIQ</sequence>
<dbReference type="InterPro" id="IPR036909">
    <property type="entry name" value="Cyt_c-like_dom_sf"/>
</dbReference>
<dbReference type="Pfam" id="PF07583">
    <property type="entry name" value="PSCyt2"/>
    <property type="match status" value="1"/>
</dbReference>
<evidence type="ECO:0000313" key="7">
    <source>
        <dbReference type="EMBL" id="MBL0745664.1"/>
    </source>
</evidence>
<proteinExistence type="predicted"/>
<feature type="domain" description="Cytochrome c" evidence="6">
    <location>
        <begin position="170"/>
        <end position="277"/>
    </location>
</feature>
<keyword evidence="5" id="KW-0472">Membrane</keyword>
<keyword evidence="2 4" id="KW-0479">Metal-binding</keyword>
<keyword evidence="8" id="KW-1185">Reference proteome</keyword>